<gene>
    <name evidence="3" type="ORF">KP509_07G009100</name>
</gene>
<comment type="caution">
    <text evidence="3">The sequence shown here is derived from an EMBL/GenBank/DDBJ whole genome shotgun (WGS) entry which is preliminary data.</text>
</comment>
<dbReference type="PANTHER" id="PTHR47926:SF533">
    <property type="entry name" value="DYW DOMAIN-CONTAINING PROTEIN"/>
    <property type="match status" value="1"/>
</dbReference>
<dbReference type="AlphaFoldDB" id="A0A8T2UF32"/>
<dbReference type="GO" id="GO:0009451">
    <property type="term" value="P:RNA modification"/>
    <property type="evidence" value="ECO:0007669"/>
    <property type="project" value="InterPro"/>
</dbReference>
<reference evidence="3" key="1">
    <citation type="submission" date="2021-08" db="EMBL/GenBank/DDBJ databases">
        <title>WGS assembly of Ceratopteris richardii.</title>
        <authorList>
            <person name="Marchant D.B."/>
            <person name="Chen G."/>
            <person name="Jenkins J."/>
            <person name="Shu S."/>
            <person name="Leebens-Mack J."/>
            <person name="Grimwood J."/>
            <person name="Schmutz J."/>
            <person name="Soltis P."/>
            <person name="Soltis D."/>
            <person name="Chen Z.-H."/>
        </authorList>
    </citation>
    <scope>NUCLEOTIDE SEQUENCE</scope>
    <source>
        <strain evidence="3">Whitten #5841</strain>
        <tissue evidence="3">Leaf</tissue>
    </source>
</reference>
<feature type="repeat" description="PPR" evidence="2">
    <location>
        <begin position="91"/>
        <end position="125"/>
    </location>
</feature>
<keyword evidence="4" id="KW-1185">Reference proteome</keyword>
<evidence type="ECO:0008006" key="5">
    <source>
        <dbReference type="Google" id="ProtNLM"/>
    </source>
</evidence>
<dbReference type="Pfam" id="PF01535">
    <property type="entry name" value="PPR"/>
    <property type="match status" value="7"/>
</dbReference>
<sequence length="930" mass="103246">MRLAWGFRSSARLDVLLPNSNVHSASEIVNILLRCVKSKDIYSGKELHDFIIRSSLERDARIRNLLLRLYAGCAALHEATVLFQIAHGSYDFLSWNSFVCSHARYGSFTYAISLFGLMCYEGIFPERLTIVSIISSATSNGALAEGKLAHSYAAEVAFINDVFVGTALINMHGKCGSPLDSRSMFNSLQNLDTIAWNAMIDAYAHNEEYKMSALQIFKQMLQEGVKIDSGTLVNILAACSTDLDLSEGKYLHILANELKLDGELLVVTAMLTMYSKCSNIKHVRKLFDRIHKHDTVSWNTMIGAYASDGQIIEALHLFQQMHKEGVKPDKISFLSILEAFSGEQALTEGKKMHRRISQSGYELDIVVGTALINMYGRCGSPEDAWIMFDKMPMRNAYTWNSMIAAYAQNAQGLRAIQVLKNMQAEGLKPDRFTLLSIVNSSATISEIEDVHFCIASSLSDSDDVSGSALIYLYGKCGSLTMAWLVFNRYLQDSLVLWNSMVAALARNGESKKASQLYKQMLLQGLLPDKSSYLSIIDAFEDEETLLPGKQMHACIIGANIESDIAIVTALLNMYIRCSSLEEALSLFESVDTQDVISWTSLITACCQLEKYSEALQLFECMQKKGFQPDKVTFVCILSVCTSPADLTQGKYLHTLIVQSEQDSNVVLGNAILNMYCRCGSVEDALSVFKRIQFCDSVTYISVLSACANCSLLFEGEKIHSKIKGTEYERDIIIGNALIGFYGKCGSLTNAQLTFDKMECRDTVTWTALVAAYAQQGHGNAALLMFERMLHEGNKPNEITFVNVLSACCHDGLIYEACHYFYYMKFGYGVLPLVHHYDCLVDLFARAGRLDEAENLISGMPFPATAVSWTTLLSACKGLADIQRGIWAAGQAFDLDPENYSPFLILRTIYGASDSVEGFKDIQQEEIGLLS</sequence>
<evidence type="ECO:0000313" key="3">
    <source>
        <dbReference type="EMBL" id="KAH7432115.1"/>
    </source>
</evidence>
<dbReference type="EMBL" id="CM035412">
    <property type="protein sequence ID" value="KAH7432115.1"/>
    <property type="molecule type" value="Genomic_DNA"/>
</dbReference>
<feature type="repeat" description="PPR" evidence="2">
    <location>
        <begin position="664"/>
        <end position="698"/>
    </location>
</feature>
<dbReference type="Proteomes" id="UP000825935">
    <property type="component" value="Chromosome 7"/>
</dbReference>
<dbReference type="NCBIfam" id="TIGR00756">
    <property type="entry name" value="PPR"/>
    <property type="match status" value="7"/>
</dbReference>
<feature type="repeat" description="PPR" evidence="2">
    <location>
        <begin position="294"/>
        <end position="328"/>
    </location>
</feature>
<feature type="repeat" description="PPR" evidence="2">
    <location>
        <begin position="594"/>
        <end position="628"/>
    </location>
</feature>
<evidence type="ECO:0000256" key="2">
    <source>
        <dbReference type="PROSITE-ProRule" id="PRU00708"/>
    </source>
</evidence>
<dbReference type="GO" id="GO:0048731">
    <property type="term" value="P:system development"/>
    <property type="evidence" value="ECO:0007669"/>
    <property type="project" value="UniProtKB-ARBA"/>
</dbReference>
<proteinExistence type="predicted"/>
<feature type="repeat" description="PPR" evidence="2">
    <location>
        <begin position="761"/>
        <end position="795"/>
    </location>
</feature>
<dbReference type="FunFam" id="1.25.40.10:FF:000073">
    <property type="entry name" value="Pentatricopeptide repeat-containing protein chloroplastic"/>
    <property type="match status" value="2"/>
</dbReference>
<name>A0A8T2UF32_CERRI</name>
<feature type="repeat" description="PPR" evidence="2">
    <location>
        <begin position="493"/>
        <end position="527"/>
    </location>
</feature>
<evidence type="ECO:0000256" key="1">
    <source>
        <dbReference type="ARBA" id="ARBA00022737"/>
    </source>
</evidence>
<protein>
    <recommendedName>
        <fullName evidence="5">Pentatricopeptide repeat-containing protein</fullName>
    </recommendedName>
</protein>
<dbReference type="InterPro" id="IPR011990">
    <property type="entry name" value="TPR-like_helical_dom_sf"/>
</dbReference>
<dbReference type="InterPro" id="IPR002885">
    <property type="entry name" value="PPR_rpt"/>
</dbReference>
<feature type="repeat" description="PPR" evidence="2">
    <location>
        <begin position="395"/>
        <end position="429"/>
    </location>
</feature>
<dbReference type="PANTHER" id="PTHR47926">
    <property type="entry name" value="PENTATRICOPEPTIDE REPEAT-CONTAINING PROTEIN"/>
    <property type="match status" value="1"/>
</dbReference>
<evidence type="ECO:0000313" key="4">
    <source>
        <dbReference type="Proteomes" id="UP000825935"/>
    </source>
</evidence>
<dbReference type="Gene3D" id="1.25.40.10">
    <property type="entry name" value="Tetratricopeptide repeat domain"/>
    <property type="match status" value="8"/>
</dbReference>
<dbReference type="FunFam" id="1.25.40.10:FF:000285">
    <property type="entry name" value="Pentatricopeptide repeat-containing protein, chloroplastic"/>
    <property type="match status" value="1"/>
</dbReference>
<dbReference type="Pfam" id="PF13041">
    <property type="entry name" value="PPR_2"/>
    <property type="match status" value="5"/>
</dbReference>
<keyword evidence="1" id="KW-0677">Repeat</keyword>
<dbReference type="InterPro" id="IPR046960">
    <property type="entry name" value="PPR_At4g14850-like_plant"/>
</dbReference>
<feature type="repeat" description="PPR" evidence="2">
    <location>
        <begin position="192"/>
        <end position="227"/>
    </location>
</feature>
<dbReference type="FunFam" id="1.25.40.10:FF:000158">
    <property type="entry name" value="pentatricopeptide repeat-containing protein At2g33680"/>
    <property type="match status" value="1"/>
</dbReference>
<dbReference type="OrthoDB" id="1915063at2759"/>
<accession>A0A8T2UF32</accession>
<dbReference type="GO" id="GO:0003723">
    <property type="term" value="F:RNA binding"/>
    <property type="evidence" value="ECO:0007669"/>
    <property type="project" value="InterPro"/>
</dbReference>
<dbReference type="PROSITE" id="PS51375">
    <property type="entry name" value="PPR"/>
    <property type="match status" value="8"/>
</dbReference>
<organism evidence="3 4">
    <name type="scientific">Ceratopteris richardii</name>
    <name type="common">Triangle waterfern</name>
    <dbReference type="NCBI Taxonomy" id="49495"/>
    <lineage>
        <taxon>Eukaryota</taxon>
        <taxon>Viridiplantae</taxon>
        <taxon>Streptophyta</taxon>
        <taxon>Embryophyta</taxon>
        <taxon>Tracheophyta</taxon>
        <taxon>Polypodiopsida</taxon>
        <taxon>Polypodiidae</taxon>
        <taxon>Polypodiales</taxon>
        <taxon>Pteridineae</taxon>
        <taxon>Pteridaceae</taxon>
        <taxon>Parkerioideae</taxon>
        <taxon>Ceratopteris</taxon>
    </lineage>
</organism>